<dbReference type="GO" id="GO:0032273">
    <property type="term" value="P:positive regulation of protein polymerization"/>
    <property type="evidence" value="ECO:0007669"/>
    <property type="project" value="TreeGrafter"/>
</dbReference>
<feature type="transmembrane region" description="Helical" evidence="8">
    <location>
        <begin position="39"/>
        <end position="63"/>
    </location>
</feature>
<dbReference type="PANTHER" id="PTHR12932:SF18">
    <property type="entry name" value="TUBULIN POLYMERIZATION-PROMOTING PROTEIN"/>
    <property type="match status" value="1"/>
</dbReference>
<evidence type="ECO:0000256" key="4">
    <source>
        <dbReference type="ARBA" id="ARBA00022490"/>
    </source>
</evidence>
<feature type="transmembrane region" description="Helical" evidence="8">
    <location>
        <begin position="69"/>
        <end position="92"/>
    </location>
</feature>
<dbReference type="GO" id="GO:0005874">
    <property type="term" value="C:microtubule"/>
    <property type="evidence" value="ECO:0007669"/>
    <property type="project" value="TreeGrafter"/>
</dbReference>
<keyword evidence="5 8" id="KW-0812">Transmembrane</keyword>
<feature type="region of interest" description="Disordered" evidence="9">
    <location>
        <begin position="275"/>
        <end position="301"/>
    </location>
</feature>
<dbReference type="Proteomes" id="UP000298787">
    <property type="component" value="Chromosome 14"/>
</dbReference>
<evidence type="ECO:0000313" key="11">
    <source>
        <dbReference type="EMBL" id="TKS81982.1"/>
    </source>
</evidence>
<keyword evidence="12" id="KW-1185">Reference proteome</keyword>
<comment type="similarity">
    <text evidence="3">Belongs to the TPPP family.</text>
</comment>
<evidence type="ECO:0000256" key="3">
    <source>
        <dbReference type="ARBA" id="ARBA00010994"/>
    </source>
</evidence>
<keyword evidence="4" id="KW-0963">Cytoplasm</keyword>
<feature type="region of interest" description="Disordered" evidence="9">
    <location>
        <begin position="440"/>
        <end position="482"/>
    </location>
</feature>
<dbReference type="Pfam" id="PF05517">
    <property type="entry name" value="p25-alpha"/>
    <property type="match status" value="1"/>
</dbReference>
<feature type="compositionally biased region" description="Polar residues" evidence="9">
    <location>
        <begin position="582"/>
        <end position="594"/>
    </location>
</feature>
<evidence type="ECO:0000256" key="5">
    <source>
        <dbReference type="ARBA" id="ARBA00022692"/>
    </source>
</evidence>
<dbReference type="EC" id="2.3.1.225" evidence="8"/>
<evidence type="ECO:0000256" key="1">
    <source>
        <dbReference type="ARBA" id="ARBA00004141"/>
    </source>
</evidence>
<proteinExistence type="inferred from homology"/>
<keyword evidence="6 8" id="KW-1133">Transmembrane helix</keyword>
<dbReference type="FunFam" id="1.10.238.10:FF:000057">
    <property type="entry name" value="Tubulin polymerization-promoting protein family member 3"/>
    <property type="match status" value="1"/>
</dbReference>
<organism evidence="11 12">
    <name type="scientific">Collichthys lucidus</name>
    <name type="common">Big head croaker</name>
    <name type="synonym">Sciaena lucida</name>
    <dbReference type="NCBI Taxonomy" id="240159"/>
    <lineage>
        <taxon>Eukaryota</taxon>
        <taxon>Metazoa</taxon>
        <taxon>Chordata</taxon>
        <taxon>Craniata</taxon>
        <taxon>Vertebrata</taxon>
        <taxon>Euteleostomi</taxon>
        <taxon>Actinopterygii</taxon>
        <taxon>Neopterygii</taxon>
        <taxon>Teleostei</taxon>
        <taxon>Neoteleostei</taxon>
        <taxon>Acanthomorphata</taxon>
        <taxon>Eupercaria</taxon>
        <taxon>Sciaenidae</taxon>
        <taxon>Collichthys</taxon>
    </lineage>
</organism>
<dbReference type="GO" id="GO:0001578">
    <property type="term" value="P:microtubule bundle formation"/>
    <property type="evidence" value="ECO:0007669"/>
    <property type="project" value="TreeGrafter"/>
</dbReference>
<dbReference type="PROSITE" id="PS50216">
    <property type="entry name" value="DHHC"/>
    <property type="match status" value="1"/>
</dbReference>
<feature type="compositionally biased region" description="Basic and acidic residues" evidence="9">
    <location>
        <begin position="452"/>
        <end position="466"/>
    </location>
</feature>
<dbReference type="STRING" id="240159.A0A4V6AQV5"/>
<dbReference type="GO" id="GO:0016020">
    <property type="term" value="C:membrane"/>
    <property type="evidence" value="ECO:0007669"/>
    <property type="project" value="UniProtKB-SubCell"/>
</dbReference>
<feature type="compositionally biased region" description="Basic and acidic residues" evidence="9">
    <location>
        <begin position="596"/>
        <end position="614"/>
    </location>
</feature>
<gene>
    <name evidence="11" type="ORF">D9C73_016090</name>
</gene>
<name>A0A4V6AQV5_COLLU</name>
<dbReference type="Pfam" id="PF01529">
    <property type="entry name" value="DHHC"/>
    <property type="match status" value="1"/>
</dbReference>
<dbReference type="GO" id="GO:0005737">
    <property type="term" value="C:cytoplasm"/>
    <property type="evidence" value="ECO:0007669"/>
    <property type="project" value="UniProtKB-SubCell"/>
</dbReference>
<dbReference type="AlphaFoldDB" id="A0A4V6AQV5"/>
<keyword evidence="8" id="KW-0012">Acyltransferase</keyword>
<feature type="region of interest" description="Disordered" evidence="9">
    <location>
        <begin position="1"/>
        <end position="27"/>
    </location>
</feature>
<keyword evidence="7 8" id="KW-0472">Membrane</keyword>
<reference evidence="11 12" key="1">
    <citation type="submission" date="2019-01" db="EMBL/GenBank/DDBJ databases">
        <title>Genome Assembly of Collichthys lucidus.</title>
        <authorList>
            <person name="Cai M."/>
            <person name="Xiao S."/>
        </authorList>
    </citation>
    <scope>NUCLEOTIDE SEQUENCE [LARGE SCALE GENOMIC DNA]</scope>
    <source>
        <strain evidence="11">JT15FE1705JMU</strain>
        <tissue evidence="11">Muscle</tissue>
    </source>
</reference>
<comment type="catalytic activity">
    <reaction evidence="8">
        <text>L-cysteinyl-[protein] + hexadecanoyl-CoA = S-hexadecanoyl-L-cysteinyl-[protein] + CoA</text>
        <dbReference type="Rhea" id="RHEA:36683"/>
        <dbReference type="Rhea" id="RHEA-COMP:10131"/>
        <dbReference type="Rhea" id="RHEA-COMP:11032"/>
        <dbReference type="ChEBI" id="CHEBI:29950"/>
        <dbReference type="ChEBI" id="CHEBI:57287"/>
        <dbReference type="ChEBI" id="CHEBI:57379"/>
        <dbReference type="ChEBI" id="CHEBI:74151"/>
        <dbReference type="EC" id="2.3.1.225"/>
    </reaction>
</comment>
<dbReference type="InterPro" id="IPR008907">
    <property type="entry name" value="TPP/p25"/>
</dbReference>
<dbReference type="Gene3D" id="1.10.238.10">
    <property type="entry name" value="EF-hand"/>
    <property type="match status" value="1"/>
</dbReference>
<protein>
    <recommendedName>
        <fullName evidence="8">Palmitoyltransferase</fullName>
        <ecNumber evidence="8">2.3.1.225</ecNumber>
    </recommendedName>
</protein>
<evidence type="ECO:0000256" key="8">
    <source>
        <dbReference type="RuleBase" id="RU079119"/>
    </source>
</evidence>
<comment type="subcellular location">
    <subcellularLocation>
        <location evidence="2">Cytoplasm</location>
    </subcellularLocation>
    <subcellularLocation>
        <location evidence="1">Membrane</location>
        <topology evidence="1">Multi-pass membrane protein</topology>
    </subcellularLocation>
</comment>
<comment type="similarity">
    <text evidence="8">Belongs to the DHHC palmitoyltransferase family.</text>
</comment>
<keyword evidence="8" id="KW-0808">Transferase</keyword>
<feature type="region of interest" description="Disordered" evidence="9">
    <location>
        <begin position="572"/>
        <end position="614"/>
    </location>
</feature>
<evidence type="ECO:0000256" key="9">
    <source>
        <dbReference type="SAM" id="MobiDB-lite"/>
    </source>
</evidence>
<feature type="transmembrane region" description="Helical" evidence="8">
    <location>
        <begin position="162"/>
        <end position="188"/>
    </location>
</feature>
<feature type="domain" description="Palmitoyltransferase DHHC" evidence="10">
    <location>
        <begin position="131"/>
        <end position="268"/>
    </location>
</feature>
<evidence type="ECO:0000256" key="7">
    <source>
        <dbReference type="ARBA" id="ARBA00023136"/>
    </source>
</evidence>
<comment type="domain">
    <text evidence="8">The DHHC domain is required for palmitoyltransferase activity.</text>
</comment>
<accession>A0A4V6AQV5</accession>
<evidence type="ECO:0000259" key="10">
    <source>
        <dbReference type="Pfam" id="PF01529"/>
    </source>
</evidence>
<dbReference type="GO" id="GO:0019706">
    <property type="term" value="F:protein-cysteine S-palmitoyltransferase activity"/>
    <property type="evidence" value="ECO:0007669"/>
    <property type="project" value="UniProtKB-EC"/>
</dbReference>
<feature type="transmembrane region" description="Helical" evidence="8">
    <location>
        <begin position="226"/>
        <end position="256"/>
    </location>
</feature>
<dbReference type="InterPro" id="IPR011992">
    <property type="entry name" value="EF-hand-dom_pair"/>
</dbReference>
<dbReference type="InterPro" id="IPR001594">
    <property type="entry name" value="Palmitoyltrfase_DHHC"/>
</dbReference>
<evidence type="ECO:0000313" key="12">
    <source>
        <dbReference type="Proteomes" id="UP000298787"/>
    </source>
</evidence>
<evidence type="ECO:0000256" key="2">
    <source>
        <dbReference type="ARBA" id="ARBA00004496"/>
    </source>
</evidence>
<dbReference type="PANTHER" id="PTHR12932">
    <property type="entry name" value="P25 ALPHA-RELATED"/>
    <property type="match status" value="1"/>
</dbReference>
<dbReference type="EMBL" id="CM014091">
    <property type="protein sequence ID" value="TKS81982.1"/>
    <property type="molecule type" value="Genomic_DNA"/>
</dbReference>
<evidence type="ECO:0000256" key="6">
    <source>
        <dbReference type="ARBA" id="ARBA00022989"/>
    </source>
</evidence>
<dbReference type="GO" id="GO:0046785">
    <property type="term" value="P:microtubule polymerization"/>
    <property type="evidence" value="ECO:0007669"/>
    <property type="project" value="InterPro"/>
</dbReference>
<dbReference type="GO" id="GO:0015631">
    <property type="term" value="F:tubulin binding"/>
    <property type="evidence" value="ECO:0007669"/>
    <property type="project" value="InterPro"/>
</dbReference>
<sequence length="645" mass="72160">MNCFSQRLRRTSPVHGSSRNELVPSQPPRMNGWSWPPQALQVVGWLLYIYLAIVSFGIYIPLLPTPWNYIIYAVMAVACTVHFFTHIAAVTIDPADASVRAKQSYSGPMPLFDRTKQTHVIQDPTLLSIGPKVKHCGVCNKCVEDFDHHCKWLNTCVGGRNYWFFFVALSSATLGVFLLVTVILFIFIQHYLNPNSLRTDPQFDTMLGNGTWLVFLPSAPIKTSSAGLLIIAFITIMLSVISLLLLGHLLCFHLYLFHKGISTYDYVKMQRQKDARKRDAETGNPHDAKITNKAPQHHESSVDCEPALSQNSSTCNFEDKGALSTRLSESLCTELENFNKSAEKDKNFHYGTENPTENTATQREDKGQLIQALHTGNQIPAQAWRTRKIYLYPSPLCQNTQDICPIHRQCNHRNTPLESLNLACKTELRDNIDDFKVQTAKHPNMSSAPLRPHSEQSKDRASKRLSTESNGTSEGGVGSSTPVEVTALEEAFRRFAIHGDTRATGKEMHGKNWSKLCKDCGVIDGKNITLTDVDIVFSKVKKKSARNITYDEFKLALGELAKKKYKEKTGEEAEAERAVASPTVSRLTDTSKFTGSHKERFDPTGRGKGKAGREDIVDTSGYVSGYKHRGTYEKKVNKPTVGKPM</sequence>
<dbReference type="SUPFAM" id="SSF47473">
    <property type="entry name" value="EF-hand"/>
    <property type="match status" value="1"/>
</dbReference>